<evidence type="ECO:0000256" key="4">
    <source>
        <dbReference type="ARBA" id="ARBA00022741"/>
    </source>
</evidence>
<dbReference type="Pfam" id="PF02224">
    <property type="entry name" value="Cytidylate_kin"/>
    <property type="match status" value="1"/>
</dbReference>
<organism evidence="10">
    <name type="scientific">marine sediment metagenome</name>
    <dbReference type="NCBI Taxonomy" id="412755"/>
    <lineage>
        <taxon>unclassified sequences</taxon>
        <taxon>metagenomes</taxon>
        <taxon>ecological metagenomes</taxon>
    </lineage>
</organism>
<evidence type="ECO:0000256" key="3">
    <source>
        <dbReference type="ARBA" id="ARBA00022679"/>
    </source>
</evidence>
<dbReference type="HAMAP" id="MF_00238">
    <property type="entry name" value="Cytidyl_kinase_type1"/>
    <property type="match status" value="1"/>
</dbReference>
<dbReference type="EMBL" id="LAZR01042228">
    <property type="protein sequence ID" value="KKL10034.1"/>
    <property type="molecule type" value="Genomic_DNA"/>
</dbReference>
<evidence type="ECO:0000256" key="5">
    <source>
        <dbReference type="ARBA" id="ARBA00022777"/>
    </source>
</evidence>
<name>A0A0F9AKB0_9ZZZZ</name>
<accession>A0A0F9AKB0</accession>
<evidence type="ECO:0000256" key="7">
    <source>
        <dbReference type="ARBA" id="ARBA00047615"/>
    </source>
</evidence>
<comment type="similarity">
    <text evidence="1">Belongs to the cytidylate kinase family. Type 1 subfamily.</text>
</comment>
<dbReference type="GO" id="GO:0005524">
    <property type="term" value="F:ATP binding"/>
    <property type="evidence" value="ECO:0007669"/>
    <property type="project" value="UniProtKB-KW"/>
</dbReference>
<dbReference type="InterPro" id="IPR003136">
    <property type="entry name" value="Cytidylate_kin"/>
</dbReference>
<evidence type="ECO:0000313" key="10">
    <source>
        <dbReference type="EMBL" id="KKL10034.1"/>
    </source>
</evidence>
<dbReference type="GO" id="GO:0006139">
    <property type="term" value="P:nucleobase-containing compound metabolic process"/>
    <property type="evidence" value="ECO:0007669"/>
    <property type="project" value="InterPro"/>
</dbReference>
<dbReference type="SUPFAM" id="SSF52540">
    <property type="entry name" value="P-loop containing nucleoside triphosphate hydrolases"/>
    <property type="match status" value="1"/>
</dbReference>
<evidence type="ECO:0000256" key="6">
    <source>
        <dbReference type="ARBA" id="ARBA00022840"/>
    </source>
</evidence>
<dbReference type="CDD" id="cd02020">
    <property type="entry name" value="CMPK"/>
    <property type="match status" value="1"/>
</dbReference>
<dbReference type="GO" id="GO:0036431">
    <property type="term" value="F:dCMP kinase activity"/>
    <property type="evidence" value="ECO:0007669"/>
    <property type="project" value="InterPro"/>
</dbReference>
<keyword evidence="3" id="KW-0808">Transferase</keyword>
<evidence type="ECO:0000259" key="9">
    <source>
        <dbReference type="Pfam" id="PF02224"/>
    </source>
</evidence>
<evidence type="ECO:0000256" key="1">
    <source>
        <dbReference type="ARBA" id="ARBA00009427"/>
    </source>
</evidence>
<dbReference type="InterPro" id="IPR027417">
    <property type="entry name" value="P-loop_NTPase"/>
</dbReference>
<reference evidence="10" key="1">
    <citation type="journal article" date="2015" name="Nature">
        <title>Complex archaea that bridge the gap between prokaryotes and eukaryotes.</title>
        <authorList>
            <person name="Spang A."/>
            <person name="Saw J.H."/>
            <person name="Jorgensen S.L."/>
            <person name="Zaremba-Niedzwiedzka K."/>
            <person name="Martijn J."/>
            <person name="Lind A.E."/>
            <person name="van Eijk R."/>
            <person name="Schleper C."/>
            <person name="Guy L."/>
            <person name="Ettema T.J."/>
        </authorList>
    </citation>
    <scope>NUCLEOTIDE SEQUENCE</scope>
</reference>
<gene>
    <name evidence="10" type="ORF">LCGC14_2559890</name>
</gene>
<dbReference type="Gene3D" id="3.40.50.300">
    <property type="entry name" value="P-loop containing nucleotide triphosphate hydrolases"/>
    <property type="match status" value="1"/>
</dbReference>
<keyword evidence="4" id="KW-0547">Nucleotide-binding</keyword>
<dbReference type="AlphaFoldDB" id="A0A0F9AKB0"/>
<comment type="catalytic activity">
    <reaction evidence="8">
        <text>CMP + ATP = CDP + ADP</text>
        <dbReference type="Rhea" id="RHEA:11600"/>
        <dbReference type="ChEBI" id="CHEBI:30616"/>
        <dbReference type="ChEBI" id="CHEBI:58069"/>
        <dbReference type="ChEBI" id="CHEBI:60377"/>
        <dbReference type="ChEBI" id="CHEBI:456216"/>
        <dbReference type="EC" id="2.7.4.25"/>
    </reaction>
</comment>
<evidence type="ECO:0000256" key="8">
    <source>
        <dbReference type="ARBA" id="ARBA00048478"/>
    </source>
</evidence>
<dbReference type="EC" id="2.7.4.25" evidence="2"/>
<sequence>MRKIIAIDGPSGAGKSTVAKRLAMEFGFSYLDTGALYRAIALGLRRAGVPEDASDDDIREALGPIKVTYSEGRVSLNGELVEEKIREPEVGRLSSVFSARKPVREFLLPLQKQAARDNDIVAEGRDMTSVVFPEAWIKIYLDASVESRAKRRYEQLKGLGIKADMKSATRDVTERDARDSSRDIAPLTRTRDALYIDSSDMPVDEVVGMVRKTADEGAVK</sequence>
<keyword evidence="5" id="KW-0418">Kinase</keyword>
<comment type="catalytic activity">
    <reaction evidence="7">
        <text>dCMP + ATP = dCDP + ADP</text>
        <dbReference type="Rhea" id="RHEA:25094"/>
        <dbReference type="ChEBI" id="CHEBI:30616"/>
        <dbReference type="ChEBI" id="CHEBI:57566"/>
        <dbReference type="ChEBI" id="CHEBI:58593"/>
        <dbReference type="ChEBI" id="CHEBI:456216"/>
        <dbReference type="EC" id="2.7.4.25"/>
    </reaction>
</comment>
<dbReference type="NCBIfam" id="TIGR00017">
    <property type="entry name" value="cmk"/>
    <property type="match status" value="1"/>
</dbReference>
<dbReference type="InterPro" id="IPR011994">
    <property type="entry name" value="Cytidylate_kinase_dom"/>
</dbReference>
<feature type="domain" description="Cytidylate kinase" evidence="9">
    <location>
        <begin position="5"/>
        <end position="212"/>
    </location>
</feature>
<protein>
    <recommendedName>
        <fullName evidence="2">(d)CMP kinase</fullName>
        <ecNumber evidence="2">2.7.4.25</ecNumber>
    </recommendedName>
</protein>
<proteinExistence type="inferred from homology"/>
<comment type="caution">
    <text evidence="10">The sequence shown here is derived from an EMBL/GenBank/DDBJ whole genome shotgun (WGS) entry which is preliminary data.</text>
</comment>
<evidence type="ECO:0000256" key="2">
    <source>
        <dbReference type="ARBA" id="ARBA00012906"/>
    </source>
</evidence>
<keyword evidence="6" id="KW-0067">ATP-binding</keyword>